<comment type="similarity">
    <text evidence="1 4">Belongs to the inositol phosphokinase (IPK) family.</text>
</comment>
<dbReference type="InterPro" id="IPR005522">
    <property type="entry name" value="IPK"/>
</dbReference>
<proteinExistence type="inferred from homology"/>
<dbReference type="OrthoDB" id="424012at2759"/>
<dbReference type="InterPro" id="IPR038286">
    <property type="entry name" value="IPK_sf"/>
</dbReference>
<dbReference type="Gene3D" id="3.30.470.160">
    <property type="entry name" value="Inositol polyphosphate kinase"/>
    <property type="match status" value="1"/>
</dbReference>
<evidence type="ECO:0000256" key="3">
    <source>
        <dbReference type="ARBA" id="ARBA00022777"/>
    </source>
</evidence>
<dbReference type="GeneID" id="40310146"/>
<evidence type="ECO:0000256" key="1">
    <source>
        <dbReference type="ARBA" id="ARBA00007374"/>
    </source>
</evidence>
<dbReference type="GO" id="GO:0000828">
    <property type="term" value="F:inositol hexakisphosphate kinase activity"/>
    <property type="evidence" value="ECO:0007669"/>
    <property type="project" value="TreeGrafter"/>
</dbReference>
<evidence type="ECO:0000256" key="2">
    <source>
        <dbReference type="ARBA" id="ARBA00022679"/>
    </source>
</evidence>
<dbReference type="PANTHER" id="PTHR12400:SF21">
    <property type="entry name" value="KINASE"/>
    <property type="match status" value="1"/>
</dbReference>
<dbReference type="EMBL" id="NWUJ01000004">
    <property type="protein sequence ID" value="PFH35566.1"/>
    <property type="molecule type" value="Genomic_DNA"/>
</dbReference>
<gene>
    <name evidence="6" type="ORF">BESB_052170</name>
</gene>
<dbReference type="GO" id="GO:0046854">
    <property type="term" value="P:phosphatidylinositol phosphate biosynthetic process"/>
    <property type="evidence" value="ECO:0007669"/>
    <property type="project" value="TreeGrafter"/>
</dbReference>
<evidence type="ECO:0000256" key="5">
    <source>
        <dbReference type="SAM" id="MobiDB-lite"/>
    </source>
</evidence>
<evidence type="ECO:0000256" key="4">
    <source>
        <dbReference type="RuleBase" id="RU363090"/>
    </source>
</evidence>
<dbReference type="Pfam" id="PF03770">
    <property type="entry name" value="IPK"/>
    <property type="match status" value="1"/>
</dbReference>
<protein>
    <recommendedName>
        <fullName evidence="4">Kinase</fullName>
        <ecNumber evidence="4">2.7.-.-</ecNumber>
    </recommendedName>
</protein>
<dbReference type="SUPFAM" id="SSF56104">
    <property type="entry name" value="SAICAR synthase-like"/>
    <property type="match status" value="1"/>
</dbReference>
<dbReference type="VEuPathDB" id="ToxoDB:BESB_052170"/>
<dbReference type="AlphaFoldDB" id="A0A2A9MHY6"/>
<dbReference type="GO" id="GO:0005634">
    <property type="term" value="C:nucleus"/>
    <property type="evidence" value="ECO:0007669"/>
    <property type="project" value="TreeGrafter"/>
</dbReference>
<name>A0A2A9MHY6_BESBE</name>
<evidence type="ECO:0000313" key="7">
    <source>
        <dbReference type="Proteomes" id="UP000224006"/>
    </source>
</evidence>
<dbReference type="GO" id="GO:0005737">
    <property type="term" value="C:cytoplasm"/>
    <property type="evidence" value="ECO:0007669"/>
    <property type="project" value="TreeGrafter"/>
</dbReference>
<accession>A0A2A9MHY6</accession>
<dbReference type="Proteomes" id="UP000224006">
    <property type="component" value="Chromosome IV"/>
</dbReference>
<evidence type="ECO:0000313" key="6">
    <source>
        <dbReference type="EMBL" id="PFH35566.1"/>
    </source>
</evidence>
<dbReference type="EC" id="2.7.-.-" evidence="4"/>
<keyword evidence="7" id="KW-1185">Reference proteome</keyword>
<dbReference type="RefSeq" id="XP_029219575.1">
    <property type="nucleotide sequence ID" value="XM_029363652.1"/>
</dbReference>
<feature type="region of interest" description="Disordered" evidence="5">
    <location>
        <begin position="1"/>
        <end position="20"/>
    </location>
</feature>
<reference evidence="6 7" key="1">
    <citation type="submission" date="2017-09" db="EMBL/GenBank/DDBJ databases">
        <title>Genome sequencing of Besnoitia besnoiti strain Bb-Ger1.</title>
        <authorList>
            <person name="Schares G."/>
            <person name="Venepally P."/>
            <person name="Lorenzi H.A."/>
        </authorList>
    </citation>
    <scope>NUCLEOTIDE SEQUENCE [LARGE SCALE GENOMIC DNA]</scope>
    <source>
        <strain evidence="6 7">Bb-Ger1</strain>
    </source>
</reference>
<organism evidence="6 7">
    <name type="scientific">Besnoitia besnoiti</name>
    <name type="common">Apicomplexan protozoan</name>
    <dbReference type="NCBI Taxonomy" id="94643"/>
    <lineage>
        <taxon>Eukaryota</taxon>
        <taxon>Sar</taxon>
        <taxon>Alveolata</taxon>
        <taxon>Apicomplexa</taxon>
        <taxon>Conoidasida</taxon>
        <taxon>Coccidia</taxon>
        <taxon>Eucoccidiorida</taxon>
        <taxon>Eimeriorina</taxon>
        <taxon>Sarcocystidae</taxon>
        <taxon>Besnoitia</taxon>
    </lineage>
</organism>
<comment type="caution">
    <text evidence="6">The sequence shown here is derived from an EMBL/GenBank/DDBJ whole genome shotgun (WGS) entry which is preliminary data.</text>
</comment>
<feature type="region of interest" description="Disordered" evidence="5">
    <location>
        <begin position="108"/>
        <end position="145"/>
    </location>
</feature>
<dbReference type="GO" id="GO:0032958">
    <property type="term" value="P:inositol phosphate biosynthetic process"/>
    <property type="evidence" value="ECO:0007669"/>
    <property type="project" value="InterPro"/>
</dbReference>
<sequence>MKRRGFVDGMTEPGSAGTVGADAAVQPHVEDRGCATGLDAMSQRPDSGATRGSLRTVLAGGHSQDFELSCDGSLLTKKTHRREQEFYIWLHGLAHTPPAQCASFHGDQKKQISPKAASNALTTRTGSAGRDTESNFQVPRAPGSPGSLRLSYHLCSQCSSPADHPGRSVDAAGREPCESAPPCLWQKTRCDQQTFKTNCVDTVLQARALRPWIPDVIFVGEASLESAVRGDGPVQSTGTETTNARDSIAKSGILVMANILHGMQRPVVLDLKMGTRTYGDDASPEKRARAVRYAGERGSASLAMAFSGLCAVRGDGAVVCFQGGSRAPKGYRHPRTEEDFVDVFRTFLSFAASASLRNAVAASLLSQLRELEVVLKNITIVNFYGSSILVAYDAGACEGDAHVKSDVENPPLPYVMREL</sequence>
<dbReference type="KEGG" id="bbes:BESB_052170"/>
<keyword evidence="2 4" id="KW-0808">Transferase</keyword>
<keyword evidence="3 4" id="KW-0418">Kinase</keyword>
<dbReference type="PANTHER" id="PTHR12400">
    <property type="entry name" value="INOSITOL POLYPHOSPHATE KINASE"/>
    <property type="match status" value="1"/>
</dbReference>
<dbReference type="STRING" id="94643.A0A2A9MHY6"/>